<evidence type="ECO:0000313" key="10">
    <source>
        <dbReference type="EMBL" id="NYF88789.1"/>
    </source>
</evidence>
<dbReference type="CDD" id="cd03884">
    <property type="entry name" value="M20_bAS"/>
    <property type="match status" value="1"/>
</dbReference>
<proteinExistence type="inferred from homology"/>
<dbReference type="Gene3D" id="3.40.630.10">
    <property type="entry name" value="Zn peptidases"/>
    <property type="match status" value="1"/>
</dbReference>
<dbReference type="SUPFAM" id="SSF55031">
    <property type="entry name" value="Bacterial exopeptidase dimerisation domain"/>
    <property type="match status" value="1"/>
</dbReference>
<comment type="cofactor">
    <cofactor evidence="7">
        <name>Zn(2+)</name>
        <dbReference type="ChEBI" id="CHEBI:29105"/>
    </cofactor>
    <text evidence="7">Binds 2 Zn(2+) ions per subunit.</text>
</comment>
<dbReference type="GO" id="GO:0047652">
    <property type="term" value="F:allantoate deiminase activity"/>
    <property type="evidence" value="ECO:0007669"/>
    <property type="project" value="UniProtKB-EC"/>
</dbReference>
<evidence type="ECO:0000256" key="5">
    <source>
        <dbReference type="ARBA" id="ARBA00022801"/>
    </source>
</evidence>
<reference evidence="10 11" key="1">
    <citation type="submission" date="2020-07" db="EMBL/GenBank/DDBJ databases">
        <title>Genomic Encyclopedia of Type Strains, Phase IV (KMG-V): Genome sequencing to study the core and pangenomes of soil and plant-associated prokaryotes.</title>
        <authorList>
            <person name="Whitman W."/>
        </authorList>
    </citation>
    <scope>NUCLEOTIDE SEQUENCE [LARGE SCALE GENOMIC DNA]</scope>
    <source>
        <strain evidence="10 11">M8UP22</strain>
    </source>
</reference>
<feature type="binding site" evidence="7">
    <location>
        <position position="94"/>
    </location>
    <ligand>
        <name>Zn(2+)</name>
        <dbReference type="ChEBI" id="CHEBI:29105"/>
        <label>1</label>
    </ligand>
</feature>
<dbReference type="NCBIfam" id="NF006775">
    <property type="entry name" value="PRK09290.2-5"/>
    <property type="match status" value="1"/>
</dbReference>
<keyword evidence="7" id="KW-0862">Zinc</keyword>
<dbReference type="InterPro" id="IPR010158">
    <property type="entry name" value="Amidase_Cbmase"/>
</dbReference>
<comment type="similarity">
    <text evidence="2">Belongs to the peptidase M20 family.</text>
</comment>
<protein>
    <submittedName>
        <fullName evidence="10">Allantoate deiminase</fullName>
        <ecNumber evidence="10">3.5.3.9</ecNumber>
    </submittedName>
</protein>
<feature type="binding site" evidence="7">
    <location>
        <position position="83"/>
    </location>
    <ligand>
        <name>Zn(2+)</name>
        <dbReference type="ChEBI" id="CHEBI:29105"/>
        <label>1</label>
    </ligand>
</feature>
<dbReference type="AlphaFoldDB" id="A0A852VD42"/>
<evidence type="ECO:0000313" key="11">
    <source>
        <dbReference type="Proteomes" id="UP000564385"/>
    </source>
</evidence>
<feature type="binding site" evidence="7">
    <location>
        <position position="190"/>
    </location>
    <ligand>
        <name>Zn(2+)</name>
        <dbReference type="ChEBI" id="CHEBI:29105"/>
        <label>1</label>
    </ligand>
</feature>
<feature type="binding site" evidence="8">
    <location>
        <position position="274"/>
    </location>
    <ligand>
        <name>allantoate</name>
        <dbReference type="ChEBI" id="CHEBI:17536"/>
    </ligand>
</feature>
<evidence type="ECO:0000256" key="7">
    <source>
        <dbReference type="PIRSR" id="PIRSR001235-1"/>
    </source>
</evidence>
<dbReference type="SUPFAM" id="SSF53187">
    <property type="entry name" value="Zn-dependent exopeptidases"/>
    <property type="match status" value="1"/>
</dbReference>
<dbReference type="GO" id="GO:0046872">
    <property type="term" value="F:metal ion binding"/>
    <property type="evidence" value="ECO:0007669"/>
    <property type="project" value="UniProtKB-KW"/>
</dbReference>
<feature type="binding site" evidence="7">
    <location>
        <position position="94"/>
    </location>
    <ligand>
        <name>Zn(2+)</name>
        <dbReference type="ChEBI" id="CHEBI:29105"/>
        <label>2</label>
    </ligand>
</feature>
<dbReference type="EMBL" id="JACCCU010000001">
    <property type="protein sequence ID" value="NYF88789.1"/>
    <property type="molecule type" value="Genomic_DNA"/>
</dbReference>
<gene>
    <name evidence="10" type="ORF">HDF08_000856</name>
</gene>
<feature type="binding site" evidence="7">
    <location>
        <position position="127"/>
    </location>
    <ligand>
        <name>Zn(2+)</name>
        <dbReference type="ChEBI" id="CHEBI:29105"/>
        <label>2</label>
    </ligand>
</feature>
<dbReference type="Proteomes" id="UP000564385">
    <property type="component" value="Unassembled WGS sequence"/>
</dbReference>
<feature type="binding site" evidence="8">
    <location>
        <position position="287"/>
    </location>
    <ligand>
        <name>allantoate</name>
        <dbReference type="ChEBI" id="CHEBI:17536"/>
    </ligand>
</feature>
<dbReference type="NCBIfam" id="TIGR01879">
    <property type="entry name" value="hydantase"/>
    <property type="match status" value="1"/>
</dbReference>
<dbReference type="PIRSF" id="PIRSF001235">
    <property type="entry name" value="Amidase_carbamoylase"/>
    <property type="match status" value="1"/>
</dbReference>
<comment type="caution">
    <text evidence="10">The sequence shown here is derived from an EMBL/GenBank/DDBJ whole genome shotgun (WGS) entry which is preliminary data.</text>
</comment>
<feature type="binding site" evidence="8">
    <location>
        <position position="215"/>
    </location>
    <ligand>
        <name>allantoate</name>
        <dbReference type="ChEBI" id="CHEBI:17536"/>
    </ligand>
</feature>
<dbReference type="Pfam" id="PF07687">
    <property type="entry name" value="M20_dimer"/>
    <property type="match status" value="1"/>
</dbReference>
<keyword evidence="4 7" id="KW-0479">Metal-binding</keyword>
<evidence type="ECO:0000256" key="2">
    <source>
        <dbReference type="ARBA" id="ARBA00006153"/>
    </source>
</evidence>
<dbReference type="PANTHER" id="PTHR32494:SF19">
    <property type="entry name" value="ALLANTOATE DEIMINASE-RELATED"/>
    <property type="match status" value="1"/>
</dbReference>
<comment type="cofactor">
    <cofactor evidence="1">
        <name>Mn(2+)</name>
        <dbReference type="ChEBI" id="CHEBI:29035"/>
    </cofactor>
</comment>
<dbReference type="InterPro" id="IPR002933">
    <property type="entry name" value="Peptidase_M20"/>
</dbReference>
<evidence type="ECO:0000256" key="1">
    <source>
        <dbReference type="ARBA" id="ARBA00001936"/>
    </source>
</evidence>
<feature type="binding site" evidence="7">
    <location>
        <position position="381"/>
    </location>
    <ligand>
        <name>Zn(2+)</name>
        <dbReference type="ChEBI" id="CHEBI:29105"/>
        <label>2</label>
    </ligand>
</feature>
<evidence type="ECO:0000259" key="9">
    <source>
        <dbReference type="Pfam" id="PF07687"/>
    </source>
</evidence>
<dbReference type="InterPro" id="IPR036264">
    <property type="entry name" value="Bact_exopeptidase_dim_dom"/>
</dbReference>
<comment type="subunit">
    <text evidence="3">Homodimer.</text>
</comment>
<dbReference type="Gene3D" id="3.30.70.360">
    <property type="match status" value="1"/>
</dbReference>
<evidence type="ECO:0000256" key="3">
    <source>
        <dbReference type="ARBA" id="ARBA00011738"/>
    </source>
</evidence>
<accession>A0A852VD42</accession>
<organism evidence="10 11">
    <name type="scientific">Tunturiibacter lichenicola</name>
    <dbReference type="NCBI Taxonomy" id="2051959"/>
    <lineage>
        <taxon>Bacteria</taxon>
        <taxon>Pseudomonadati</taxon>
        <taxon>Acidobacteriota</taxon>
        <taxon>Terriglobia</taxon>
        <taxon>Terriglobales</taxon>
        <taxon>Acidobacteriaceae</taxon>
        <taxon>Tunturiibacter</taxon>
    </lineage>
</organism>
<evidence type="ECO:0000256" key="4">
    <source>
        <dbReference type="ARBA" id="ARBA00022723"/>
    </source>
</evidence>
<evidence type="ECO:0000256" key="6">
    <source>
        <dbReference type="ARBA" id="ARBA00023211"/>
    </source>
</evidence>
<keyword evidence="6" id="KW-0464">Manganese</keyword>
<dbReference type="InterPro" id="IPR011650">
    <property type="entry name" value="Peptidase_M20_dimer"/>
</dbReference>
<name>A0A852VD42_9BACT</name>
<dbReference type="Pfam" id="PF01546">
    <property type="entry name" value="Peptidase_M20"/>
    <property type="match status" value="1"/>
</dbReference>
<sequence length="420" mass="44807">MTDTNIDCATRIIARCREIATHTEIPGEITRRFLTHPMHTVHSLLRLWMEAAGMTVHIDAIGNLRGLWLYPVANAPRLIIGSHLDTVPNAGAFDGIFGVILGIALIEELHEHQPPFSIEVIGFSEEEGVRFSKPFLGSLAVVGKLDPETLQRTDQDGISIAEAIRSYGLDPASLPAAVLSRDAFAYLEFHIEQGPILESEGASLGVVEALVGQTRMQLLFEGQANHAGTTPMRLRHDAMAAAAEAIVAVEAYATSHVGLVATVGKLEASPGAGNVIAGRVTTSLDIRHANNQTRHAAVDALTQIAKTAASRRGVTLTLRTEMEQSAVPLDPHLTTMLHTAAAQAGFPSRRMTSGAGHDAMILAPAVPSTMLFLRSPGGLSHHPDEAVLPQDVEAALSTAMEFLALLSDELSDDKTKDSHA</sequence>
<keyword evidence="5 10" id="KW-0378">Hydrolase</keyword>
<dbReference type="PANTHER" id="PTHR32494">
    <property type="entry name" value="ALLANTOATE DEIMINASE-RELATED"/>
    <property type="match status" value="1"/>
</dbReference>
<dbReference type="EC" id="3.5.3.9" evidence="10"/>
<evidence type="ECO:0000256" key="8">
    <source>
        <dbReference type="PIRSR" id="PIRSR001235-2"/>
    </source>
</evidence>
<feature type="domain" description="Peptidase M20 dimerisation" evidence="9">
    <location>
        <begin position="212"/>
        <end position="309"/>
    </location>
</feature>